<proteinExistence type="predicted"/>
<dbReference type="InterPro" id="IPR021147">
    <property type="entry name" value="DUF697"/>
</dbReference>
<dbReference type="EMBL" id="FWZX01000001">
    <property type="protein sequence ID" value="SME90050.1"/>
    <property type="molecule type" value="Genomic_DNA"/>
</dbReference>
<evidence type="ECO:0000256" key="5">
    <source>
        <dbReference type="SAM" id="Phobius"/>
    </source>
</evidence>
<sequence>MATKKAERNAADEVITGEVRILDPITEKPEAMAAAGTVKTYVIASMSVGTLPLPLFDTAALFALHMRMVQQLAHRYGHRYSEHAARATILSLLGGGLSVGLGIGAASLLKAVPGIGWALGGLGLPTLAGATTYAIGQTYIKHFEEGGTLLDLDAETLRGFFNAQFRRGRAFATSTAAA</sequence>
<keyword evidence="3 5" id="KW-1133">Transmembrane helix</keyword>
<keyword evidence="2 5" id="KW-0812">Transmembrane</keyword>
<protein>
    <submittedName>
        <fullName evidence="6">Uncharacterized conserved protein, DUF697 family</fullName>
    </submittedName>
</protein>
<dbReference type="AlphaFoldDB" id="A0A1Y6B569"/>
<evidence type="ECO:0000256" key="3">
    <source>
        <dbReference type="ARBA" id="ARBA00022989"/>
    </source>
</evidence>
<organism evidence="6 7">
    <name type="scientific">Tistlia consotensis USBA 355</name>
    <dbReference type="NCBI Taxonomy" id="560819"/>
    <lineage>
        <taxon>Bacteria</taxon>
        <taxon>Pseudomonadati</taxon>
        <taxon>Pseudomonadota</taxon>
        <taxon>Alphaproteobacteria</taxon>
        <taxon>Rhodospirillales</taxon>
        <taxon>Rhodovibrionaceae</taxon>
        <taxon>Tistlia</taxon>
    </lineage>
</organism>
<evidence type="ECO:0000313" key="7">
    <source>
        <dbReference type="Proteomes" id="UP000192917"/>
    </source>
</evidence>
<keyword evidence="4 5" id="KW-0472">Membrane</keyword>
<evidence type="ECO:0000256" key="2">
    <source>
        <dbReference type="ARBA" id="ARBA00022692"/>
    </source>
</evidence>
<dbReference type="GO" id="GO:0016020">
    <property type="term" value="C:membrane"/>
    <property type="evidence" value="ECO:0007669"/>
    <property type="project" value="UniProtKB-SubCell"/>
</dbReference>
<comment type="subcellular location">
    <subcellularLocation>
        <location evidence="1">Membrane</location>
        <topology evidence="1">Multi-pass membrane protein</topology>
    </subcellularLocation>
</comment>
<dbReference type="Proteomes" id="UP000192917">
    <property type="component" value="Unassembled WGS sequence"/>
</dbReference>
<reference evidence="6 7" key="1">
    <citation type="submission" date="2017-04" db="EMBL/GenBank/DDBJ databases">
        <authorList>
            <person name="Afonso C.L."/>
            <person name="Miller P.J."/>
            <person name="Scott M.A."/>
            <person name="Spackman E."/>
            <person name="Goraichik I."/>
            <person name="Dimitrov K.M."/>
            <person name="Suarez D.L."/>
            <person name="Swayne D.E."/>
        </authorList>
    </citation>
    <scope>NUCLEOTIDE SEQUENCE [LARGE SCALE GENOMIC DNA]</scope>
    <source>
        <strain evidence="6 7">USBA 355</strain>
    </source>
</reference>
<feature type="transmembrane region" description="Helical" evidence="5">
    <location>
        <begin position="85"/>
        <end position="109"/>
    </location>
</feature>
<evidence type="ECO:0000256" key="4">
    <source>
        <dbReference type="ARBA" id="ARBA00023136"/>
    </source>
</evidence>
<evidence type="ECO:0000313" key="6">
    <source>
        <dbReference type="EMBL" id="SME90050.1"/>
    </source>
</evidence>
<keyword evidence="7" id="KW-1185">Reference proteome</keyword>
<gene>
    <name evidence="6" type="ORF">SAMN05428998_101281</name>
</gene>
<name>A0A1Y6B569_9PROT</name>
<dbReference type="STRING" id="560819.SAMN05428998_101281"/>
<feature type="transmembrane region" description="Helical" evidence="5">
    <location>
        <begin position="115"/>
        <end position="135"/>
    </location>
</feature>
<dbReference type="RefSeq" id="WP_085120636.1">
    <property type="nucleotide sequence ID" value="NZ_FWZX01000001.1"/>
</dbReference>
<dbReference type="Pfam" id="PF05128">
    <property type="entry name" value="DUF697"/>
    <property type="match status" value="1"/>
</dbReference>
<evidence type="ECO:0000256" key="1">
    <source>
        <dbReference type="ARBA" id="ARBA00004141"/>
    </source>
</evidence>
<accession>A0A1Y6B569</accession>